<dbReference type="GO" id="GO:0006631">
    <property type="term" value="P:fatty acid metabolic process"/>
    <property type="evidence" value="ECO:0007669"/>
    <property type="project" value="TreeGrafter"/>
</dbReference>
<dbReference type="Gene3D" id="3.30.559.10">
    <property type="entry name" value="Chloramphenicol acetyltransferase-like domain"/>
    <property type="match status" value="1"/>
</dbReference>
<dbReference type="AlphaFoldDB" id="A0A9P4UN01"/>
<evidence type="ECO:0000313" key="6">
    <source>
        <dbReference type="EMBL" id="KAF2718485.1"/>
    </source>
</evidence>
<comment type="caution">
    <text evidence="6">The sequence shown here is derived from an EMBL/GenBank/DDBJ whole genome shotgun (WGS) entry which is preliminary data.</text>
</comment>
<keyword evidence="2" id="KW-0596">Phosphopantetheine</keyword>
<dbReference type="Gene3D" id="3.30.559.30">
    <property type="entry name" value="Nonribosomal peptide synthetase, condensation domain"/>
    <property type="match status" value="1"/>
</dbReference>
<evidence type="ECO:0000256" key="1">
    <source>
        <dbReference type="ARBA" id="ARBA00006432"/>
    </source>
</evidence>
<dbReference type="Gene3D" id="3.30.300.30">
    <property type="match status" value="1"/>
</dbReference>
<accession>A0A9P4UN01</accession>
<comment type="similarity">
    <text evidence="1">Belongs to the ATP-dependent AMP-binding enzyme family.</text>
</comment>
<dbReference type="InterPro" id="IPR000873">
    <property type="entry name" value="AMP-dep_synth/lig_dom"/>
</dbReference>
<organism evidence="6 7">
    <name type="scientific">Polychaeton citri CBS 116435</name>
    <dbReference type="NCBI Taxonomy" id="1314669"/>
    <lineage>
        <taxon>Eukaryota</taxon>
        <taxon>Fungi</taxon>
        <taxon>Dikarya</taxon>
        <taxon>Ascomycota</taxon>
        <taxon>Pezizomycotina</taxon>
        <taxon>Dothideomycetes</taxon>
        <taxon>Dothideomycetidae</taxon>
        <taxon>Capnodiales</taxon>
        <taxon>Capnodiaceae</taxon>
        <taxon>Polychaeton</taxon>
    </lineage>
</organism>
<dbReference type="InterPro" id="IPR020845">
    <property type="entry name" value="AMP-binding_CS"/>
</dbReference>
<dbReference type="InterPro" id="IPR025110">
    <property type="entry name" value="AMP-bd_C"/>
</dbReference>
<dbReference type="PANTHER" id="PTHR43201">
    <property type="entry name" value="ACYL-COA SYNTHETASE"/>
    <property type="match status" value="1"/>
</dbReference>
<dbReference type="CDD" id="cd04433">
    <property type="entry name" value="AFD_class_I"/>
    <property type="match status" value="1"/>
</dbReference>
<dbReference type="PROSITE" id="PS50075">
    <property type="entry name" value="CARRIER"/>
    <property type="match status" value="1"/>
</dbReference>
<keyword evidence="7" id="KW-1185">Reference proteome</keyword>
<dbReference type="GO" id="GO:0031956">
    <property type="term" value="F:medium-chain fatty acid-CoA ligase activity"/>
    <property type="evidence" value="ECO:0007669"/>
    <property type="project" value="TreeGrafter"/>
</dbReference>
<dbReference type="InterPro" id="IPR023213">
    <property type="entry name" value="CAT-like_dom_sf"/>
</dbReference>
<evidence type="ECO:0000313" key="7">
    <source>
        <dbReference type="Proteomes" id="UP000799441"/>
    </source>
</evidence>
<reference evidence="6" key="1">
    <citation type="journal article" date="2020" name="Stud. Mycol.">
        <title>101 Dothideomycetes genomes: a test case for predicting lifestyles and emergence of pathogens.</title>
        <authorList>
            <person name="Haridas S."/>
            <person name="Albert R."/>
            <person name="Binder M."/>
            <person name="Bloem J."/>
            <person name="Labutti K."/>
            <person name="Salamov A."/>
            <person name="Andreopoulos B."/>
            <person name="Baker S."/>
            <person name="Barry K."/>
            <person name="Bills G."/>
            <person name="Bluhm B."/>
            <person name="Cannon C."/>
            <person name="Castanera R."/>
            <person name="Culley D."/>
            <person name="Daum C."/>
            <person name="Ezra D."/>
            <person name="Gonzalez J."/>
            <person name="Henrissat B."/>
            <person name="Kuo A."/>
            <person name="Liang C."/>
            <person name="Lipzen A."/>
            <person name="Lutzoni F."/>
            <person name="Magnuson J."/>
            <person name="Mondo S."/>
            <person name="Nolan M."/>
            <person name="Ohm R."/>
            <person name="Pangilinan J."/>
            <person name="Park H.-J."/>
            <person name="Ramirez L."/>
            <person name="Alfaro M."/>
            <person name="Sun H."/>
            <person name="Tritt A."/>
            <person name="Yoshinaga Y."/>
            <person name="Zwiers L.-H."/>
            <person name="Turgeon B."/>
            <person name="Goodwin S."/>
            <person name="Spatafora J."/>
            <person name="Crous P."/>
            <person name="Grigoriev I."/>
        </authorList>
    </citation>
    <scope>NUCLEOTIDE SEQUENCE</scope>
    <source>
        <strain evidence="6">CBS 116435</strain>
    </source>
</reference>
<dbReference type="Pfam" id="PF00550">
    <property type="entry name" value="PP-binding"/>
    <property type="match status" value="1"/>
</dbReference>
<keyword evidence="3" id="KW-0597">Phosphoprotein</keyword>
<evidence type="ECO:0000256" key="2">
    <source>
        <dbReference type="ARBA" id="ARBA00022450"/>
    </source>
</evidence>
<dbReference type="InterPro" id="IPR009081">
    <property type="entry name" value="PP-bd_ACP"/>
</dbReference>
<dbReference type="PROSITE" id="PS00455">
    <property type="entry name" value="AMP_BINDING"/>
    <property type="match status" value="1"/>
</dbReference>
<dbReference type="SUPFAM" id="SSF47336">
    <property type="entry name" value="ACP-like"/>
    <property type="match status" value="1"/>
</dbReference>
<dbReference type="EMBL" id="MU003824">
    <property type="protein sequence ID" value="KAF2718485.1"/>
    <property type="molecule type" value="Genomic_DNA"/>
</dbReference>
<dbReference type="Pfam" id="PF13193">
    <property type="entry name" value="AMP-binding_C"/>
    <property type="match status" value="1"/>
</dbReference>
<dbReference type="InterPro" id="IPR036736">
    <property type="entry name" value="ACP-like_sf"/>
</dbReference>
<dbReference type="OrthoDB" id="10253869at2759"/>
<dbReference type="InterPro" id="IPR042099">
    <property type="entry name" value="ANL_N_sf"/>
</dbReference>
<dbReference type="SUPFAM" id="SSF56801">
    <property type="entry name" value="Acetyl-CoA synthetase-like"/>
    <property type="match status" value="1"/>
</dbReference>
<evidence type="ECO:0000256" key="4">
    <source>
        <dbReference type="ARBA" id="ARBA00022598"/>
    </source>
</evidence>
<evidence type="ECO:0000259" key="5">
    <source>
        <dbReference type="PROSITE" id="PS50075"/>
    </source>
</evidence>
<dbReference type="SUPFAM" id="SSF52777">
    <property type="entry name" value="CoA-dependent acyltransferases"/>
    <property type="match status" value="2"/>
</dbReference>
<evidence type="ECO:0000256" key="3">
    <source>
        <dbReference type="ARBA" id="ARBA00022553"/>
    </source>
</evidence>
<dbReference type="Gene3D" id="3.40.50.12780">
    <property type="entry name" value="N-terminal domain of ligase-like"/>
    <property type="match status" value="1"/>
</dbReference>
<sequence length="1196" mass="131053">MTTTTTTTTTTTELSYCAGRPIDSQDVPSHLQLWKQSVSRDPSASALIVRHQKPGQFRWVNGIHNDKDYIDWTYADLDRGARRLATELNRLHPINRHPIVTLVNTQAEWALFFWAAAYLHAPMVPINPKIANRAAEMSHMMKLVQPAVIVAADPSIAQQIEESLDAKTLDGIPTRIVLAEHDDAPASTTQWRLLSNIMTGDLTPPDTPTEDDPNNTALILFTSGTTSLPKPCAHSSLQTANAGLAYGEARQIAAHHRFVHHLPGFHAYGITWGLVFWYVGGTVVYPSDSFEAQASLECIERFHCTHTSLVPTTAQSIIAHPSFGRTDIGTLISVDISGAGVLPSVVEACETALKVPGYTSYGMTESPGTLVWPEAGGSVLLNGEVLSGRVSRGAMVKICVPGTTDLVPRGVPGELHNGGLQVIASYIDPNVATDSFYQDEQGVNWIKTGDQAVMEQDGAVRISGRYKDLIIRGGENISPASIEALLQKMDGVDTAQVVGAPDEMAGEVPIAVIRRIPGCTADFDAMKVAASTELGPAFAPKLVLDLENDLGTNVFPTTASGKIRKVELAEIVRKYLAEKQGPTVADGAPTVEALIAIWQEISGANGLKPSSTLQSFSDSLMMMQLSGTVKKHLGKDITVEDFKLCETIQNQADLIDSRADVGSLQARVKRAGPPSAEDMPHVKGCQETFERTKAMVCEQIAQQGLEWEDVEDVVPLPDWDAIWAHRSRPQSWTLRWSCQANVSPERLEAAIKETLPLHPTMRPMVVEIGEELPLLVSIRGNDRWWKASMTTGWEVEKKEDLINLLLDHPELDAAAAPGPLFRTHIAKIKEDGTAGLILVMSHAINDMSMTKLWLDDMLVSLSGEGKLIDHASFKDYAEAYYNHREGVEADNGIQYWTEKLQGVGSVPESTYWPPRRAAQWLKGNDFGWTRWDGTKARKGERSTPLSEKKKAQKGIRRRVEVADIATLKAQHGVPVFMLVKAALAMLNVSKTGGKEAIFSTLNAARTWPFASDYTALEREAYAGNPLDISGCTCEYVLDRIRVPTGQSVVSYMQKVTSEEEQNSSFAHAPFLRIIDRLRDPLSPEDQRTWAERDRDAASLLDLARRQSFNWLPTAPSAQSSAKGLNMLELLSRMDNGLTVTGFLLDDKKSVALSFTWDAEHLTAGEAEAAMNTLARLVEHMGKAENWDSTVGHILSL</sequence>
<dbReference type="PANTHER" id="PTHR43201:SF5">
    <property type="entry name" value="MEDIUM-CHAIN ACYL-COA LIGASE ACSF2, MITOCHONDRIAL"/>
    <property type="match status" value="1"/>
</dbReference>
<dbReference type="Pfam" id="PF00501">
    <property type="entry name" value="AMP-binding"/>
    <property type="match status" value="1"/>
</dbReference>
<gene>
    <name evidence="6" type="ORF">K431DRAFT_287639</name>
</gene>
<feature type="domain" description="Carrier" evidence="5">
    <location>
        <begin position="585"/>
        <end position="659"/>
    </location>
</feature>
<name>A0A9P4UN01_9PEZI</name>
<keyword evidence="4" id="KW-0436">Ligase</keyword>
<dbReference type="InterPro" id="IPR045851">
    <property type="entry name" value="AMP-bd_C_sf"/>
</dbReference>
<dbReference type="Proteomes" id="UP000799441">
    <property type="component" value="Unassembled WGS sequence"/>
</dbReference>
<protein>
    <submittedName>
        <fullName evidence="6">Acetyl-CoA synthetase-like protein</fullName>
    </submittedName>
</protein>
<proteinExistence type="inferred from homology"/>